<feature type="domain" description="Fucolectin tachylectin-4 pentraxin-1" evidence="9">
    <location>
        <begin position="24"/>
        <end position="166"/>
    </location>
</feature>
<proteinExistence type="inferred from homology"/>
<organism evidence="10 11">
    <name type="scientific">Labeo rohita</name>
    <name type="common">Indian major carp</name>
    <name type="synonym">Cyprinus rohita</name>
    <dbReference type="NCBI Taxonomy" id="84645"/>
    <lineage>
        <taxon>Eukaryota</taxon>
        <taxon>Metazoa</taxon>
        <taxon>Chordata</taxon>
        <taxon>Craniata</taxon>
        <taxon>Vertebrata</taxon>
        <taxon>Euteleostomi</taxon>
        <taxon>Actinopterygii</taxon>
        <taxon>Neopterygii</taxon>
        <taxon>Teleostei</taxon>
        <taxon>Ostariophysi</taxon>
        <taxon>Cypriniformes</taxon>
        <taxon>Cyprinidae</taxon>
        <taxon>Labeoninae</taxon>
        <taxon>Labeonini</taxon>
        <taxon>Labeo</taxon>
    </lineage>
</organism>
<comment type="function">
    <text evidence="1">Acts as a defensive agent. Recognizes blood group fucosylated oligosaccharides including A, B, H and Lewis B-type antigens. Does not recognize Lewis A antigen and has low affinity for monovalent haptens.</text>
</comment>
<dbReference type="EMBL" id="QBIY01013435">
    <property type="protein sequence ID" value="RXN04506.1"/>
    <property type="molecule type" value="Genomic_DNA"/>
</dbReference>
<dbReference type="SMART" id="SM00607">
    <property type="entry name" value="FTP"/>
    <property type="match status" value="1"/>
</dbReference>
<evidence type="ECO:0000259" key="9">
    <source>
        <dbReference type="SMART" id="SM00607"/>
    </source>
</evidence>
<reference evidence="10 11" key="1">
    <citation type="submission" date="2018-03" db="EMBL/GenBank/DDBJ databases">
        <title>Draft genome sequence of Rohu Carp (Labeo rohita).</title>
        <authorList>
            <person name="Das P."/>
            <person name="Kushwaha B."/>
            <person name="Joshi C.G."/>
            <person name="Kumar D."/>
            <person name="Nagpure N.S."/>
            <person name="Sahoo L."/>
            <person name="Das S.P."/>
            <person name="Bit A."/>
            <person name="Patnaik S."/>
            <person name="Meher P.K."/>
            <person name="Jayasankar P."/>
            <person name="Koringa P.G."/>
            <person name="Patel N.V."/>
            <person name="Hinsu A.T."/>
            <person name="Kumar R."/>
            <person name="Pandey M."/>
            <person name="Agarwal S."/>
            <person name="Srivastava S."/>
            <person name="Singh M."/>
            <person name="Iquebal M.A."/>
            <person name="Jaiswal S."/>
            <person name="Angadi U.B."/>
            <person name="Kumar N."/>
            <person name="Raza M."/>
            <person name="Shah T.M."/>
            <person name="Rai A."/>
            <person name="Jena J.K."/>
        </authorList>
    </citation>
    <scope>NUCLEOTIDE SEQUENCE [LARGE SCALE GENOMIC DNA]</scope>
    <source>
        <strain evidence="10">DASCIFA01</strain>
        <tissue evidence="10">Testis</tissue>
    </source>
</reference>
<keyword evidence="7" id="KW-1015">Disulfide bond</keyword>
<dbReference type="AlphaFoldDB" id="A0A498LC61"/>
<dbReference type="GO" id="GO:0001868">
    <property type="term" value="P:regulation of complement activation, lectin pathway"/>
    <property type="evidence" value="ECO:0007669"/>
    <property type="project" value="UniProtKB-ARBA"/>
</dbReference>
<comment type="caution">
    <text evidence="10">The sequence shown here is derived from an EMBL/GenBank/DDBJ whole genome shotgun (WGS) entry which is preliminary data.</text>
</comment>
<evidence type="ECO:0000313" key="10">
    <source>
        <dbReference type="EMBL" id="RXN04506.1"/>
    </source>
</evidence>
<dbReference type="PANTHER" id="PTHR45713:SF11">
    <property type="entry name" value="FUCOLECTIN TACHYLECTIN-4 PENTRAXIN-1 DOMAIN-CONTAINING PROTEIN"/>
    <property type="match status" value="1"/>
</dbReference>
<keyword evidence="5" id="KW-0430">Lectin</keyword>
<dbReference type="PANTHER" id="PTHR45713">
    <property type="entry name" value="FTP DOMAIN-CONTAINING PROTEIN"/>
    <property type="match status" value="1"/>
</dbReference>
<dbReference type="GO" id="GO:0010185">
    <property type="term" value="P:regulation of cellular defense response"/>
    <property type="evidence" value="ECO:0007669"/>
    <property type="project" value="UniProtKB-ARBA"/>
</dbReference>
<evidence type="ECO:0000256" key="7">
    <source>
        <dbReference type="ARBA" id="ARBA00023157"/>
    </source>
</evidence>
<dbReference type="GO" id="GO:0042806">
    <property type="term" value="F:fucose binding"/>
    <property type="evidence" value="ECO:0007669"/>
    <property type="project" value="UniProtKB-ARBA"/>
</dbReference>
<dbReference type="GO" id="GO:0046872">
    <property type="term" value="F:metal ion binding"/>
    <property type="evidence" value="ECO:0007669"/>
    <property type="project" value="UniProtKB-KW"/>
</dbReference>
<accession>A0A498LC61</accession>
<comment type="similarity">
    <text evidence="2">Belongs to the fucolectin family.</text>
</comment>
<gene>
    <name evidence="10" type="ORF">ROHU_034006</name>
</gene>
<keyword evidence="8" id="KW-0732">Signal</keyword>
<dbReference type="Gene3D" id="2.60.120.260">
    <property type="entry name" value="Galactose-binding domain-like"/>
    <property type="match status" value="1"/>
</dbReference>
<evidence type="ECO:0000256" key="6">
    <source>
        <dbReference type="ARBA" id="ARBA00022837"/>
    </source>
</evidence>
<dbReference type="InterPro" id="IPR008979">
    <property type="entry name" value="Galactose-bd-like_sf"/>
</dbReference>
<evidence type="ECO:0000313" key="11">
    <source>
        <dbReference type="Proteomes" id="UP000290572"/>
    </source>
</evidence>
<evidence type="ECO:0000256" key="2">
    <source>
        <dbReference type="ARBA" id="ARBA00010147"/>
    </source>
</evidence>
<evidence type="ECO:0000256" key="8">
    <source>
        <dbReference type="SAM" id="SignalP"/>
    </source>
</evidence>
<sequence length="267" mass="29477">MDGLGYLFLLLGVSSIQGSTENFEENLALKGTAVQSTTYFHWGAARAIDGIRYAPGEASFCSITLSQLNQWWRLDLLDYYYIYKVVITNRADCCSERMTGVEIRIGNSLVNNGNDNPRCAVVTSRVPPGGTVSFGCGGMGGRYVNMYLPNIQTFLTLCEVEVYGTAYRKKVFLRMKLSSSGNTAAVNNTFLNQLQSALGLGSVSDVKLSWSRPPYGAVTQDNKKTTRKAPEICFSSDLEMKITELQVFLIINHITEAFYSVSPKDSL</sequence>
<dbReference type="InterPro" id="IPR051941">
    <property type="entry name" value="BG_Antigen-Binding_Lectin"/>
</dbReference>
<keyword evidence="4" id="KW-0479">Metal-binding</keyword>
<protein>
    <submittedName>
        <fullName evidence="10">Putative fucolectin-1-like protein</fullName>
    </submittedName>
</protein>
<dbReference type="Proteomes" id="UP000290572">
    <property type="component" value="Unassembled WGS sequence"/>
</dbReference>
<evidence type="ECO:0000256" key="3">
    <source>
        <dbReference type="ARBA" id="ARBA00011233"/>
    </source>
</evidence>
<feature type="chain" id="PRO_5019819158" evidence="8">
    <location>
        <begin position="19"/>
        <end position="267"/>
    </location>
</feature>
<dbReference type="InterPro" id="IPR006585">
    <property type="entry name" value="FTP1"/>
</dbReference>
<evidence type="ECO:0000256" key="1">
    <source>
        <dbReference type="ARBA" id="ARBA00002219"/>
    </source>
</evidence>
<comment type="subunit">
    <text evidence="3">Homotrimer.</text>
</comment>
<feature type="signal peptide" evidence="8">
    <location>
        <begin position="1"/>
        <end position="18"/>
    </location>
</feature>
<evidence type="ECO:0000256" key="5">
    <source>
        <dbReference type="ARBA" id="ARBA00022734"/>
    </source>
</evidence>
<dbReference type="Pfam" id="PF22633">
    <property type="entry name" value="F5_F8_type_C_2"/>
    <property type="match status" value="1"/>
</dbReference>
<evidence type="ECO:0000256" key="4">
    <source>
        <dbReference type="ARBA" id="ARBA00022723"/>
    </source>
</evidence>
<keyword evidence="6" id="KW-0106">Calcium</keyword>
<name>A0A498LC61_LABRO</name>
<keyword evidence="11" id="KW-1185">Reference proteome</keyword>
<dbReference type="SUPFAM" id="SSF49785">
    <property type="entry name" value="Galactose-binding domain-like"/>
    <property type="match status" value="1"/>
</dbReference>
<dbReference type="STRING" id="84645.A0A498LC61"/>